<evidence type="ECO:0000256" key="3">
    <source>
        <dbReference type="RuleBase" id="RU003690"/>
    </source>
</evidence>
<dbReference type="PANTHER" id="PTHR10353:SF154">
    <property type="entry name" value="BETA-GLUCOSIDASE 9-RELATED"/>
    <property type="match status" value="1"/>
</dbReference>
<protein>
    <recommendedName>
        <fullName evidence="7">Beta-glucosidase</fullName>
    </recommendedName>
</protein>
<dbReference type="FunFam" id="3.20.20.80:FF:000020">
    <property type="entry name" value="Beta-glucosidase 12"/>
    <property type="match status" value="1"/>
</dbReference>
<feature type="transmembrane region" description="Helical" evidence="4">
    <location>
        <begin position="7"/>
        <end position="25"/>
    </location>
</feature>
<dbReference type="PRINTS" id="PR00131">
    <property type="entry name" value="GLHYDRLASE1"/>
</dbReference>
<name>A0A4Y7I746_PAPSO</name>
<dbReference type="EMBL" id="CM010715">
    <property type="protein sequence ID" value="RZC43348.1"/>
    <property type="molecule type" value="Genomic_DNA"/>
</dbReference>
<dbReference type="GO" id="GO:0005975">
    <property type="term" value="P:carbohydrate metabolic process"/>
    <property type="evidence" value="ECO:0007669"/>
    <property type="project" value="InterPro"/>
</dbReference>
<dbReference type="InterPro" id="IPR001360">
    <property type="entry name" value="Glyco_hydro_1"/>
</dbReference>
<dbReference type="OMA" id="HIILCHA"/>
<keyword evidence="4" id="KW-1133">Transmembrane helix</keyword>
<dbReference type="Proteomes" id="UP000316621">
    <property type="component" value="Chromosome 1"/>
</dbReference>
<dbReference type="PANTHER" id="PTHR10353">
    <property type="entry name" value="GLYCOSYL HYDROLASE"/>
    <property type="match status" value="1"/>
</dbReference>
<proteinExistence type="inferred from homology"/>
<evidence type="ECO:0000256" key="2">
    <source>
        <dbReference type="ARBA" id="ARBA00022801"/>
    </source>
</evidence>
<gene>
    <name evidence="5" type="ORF">C5167_036301</name>
</gene>
<keyword evidence="6" id="KW-1185">Reference proteome</keyword>
<dbReference type="AlphaFoldDB" id="A0A4Y7I746"/>
<reference evidence="5 6" key="1">
    <citation type="journal article" date="2018" name="Science">
        <title>The opium poppy genome and morphinan production.</title>
        <authorList>
            <person name="Guo L."/>
            <person name="Winzer T."/>
            <person name="Yang X."/>
            <person name="Li Y."/>
            <person name="Ning Z."/>
            <person name="He Z."/>
            <person name="Teodor R."/>
            <person name="Lu Y."/>
            <person name="Bowser T.A."/>
            <person name="Graham I.A."/>
            <person name="Ye K."/>
        </authorList>
    </citation>
    <scope>NUCLEOTIDE SEQUENCE [LARGE SCALE GENOMIC DNA]</scope>
    <source>
        <strain evidence="6">cv. HN1</strain>
        <tissue evidence="5">Leaves</tissue>
    </source>
</reference>
<keyword evidence="2" id="KW-0378">Hydrolase</keyword>
<dbReference type="Gramene" id="RZC43348">
    <property type="protein sequence ID" value="RZC43348"/>
    <property type="gene ID" value="C5167_036301"/>
</dbReference>
<evidence type="ECO:0000313" key="5">
    <source>
        <dbReference type="EMBL" id="RZC43348.1"/>
    </source>
</evidence>
<evidence type="ECO:0000256" key="1">
    <source>
        <dbReference type="ARBA" id="ARBA00010838"/>
    </source>
</evidence>
<comment type="similarity">
    <text evidence="1 3">Belongs to the glycosyl hydrolase 1 family.</text>
</comment>
<dbReference type="PROSITE" id="PS00653">
    <property type="entry name" value="GLYCOSYL_HYDROL_F1_2"/>
    <property type="match status" value="1"/>
</dbReference>
<sequence>MDHGNFFSCHLVYPFVFFFLVNVLITSSNAHNVSTEVPFRDDFPTDFIFGVSTSAYQNEGATKEGGRGTTIWDTFAKMSSGLISDHSTGDVAVDSYHRYKEDVKLIKEMGMDSYRFSIAWSRILPGGSLSKGVNKQGVDYYNNLINELLSHGIQPFVTLFHFDLPQSLENEYGGFLSPRIANDFKDYAEVCFKEFGDRVKHWITINEPWTFIYMGYGLGISPPGRCSNRHLCKYGNSGVEPYIVGHNLLLAHSAAVNLYKQKYQASQKGKIGITLNTDWMVPASTKKEDALATKRALDFALGWFLEPLVSGHYPQNMIEILKHRLPAFTYLQHLQIKGSFDFIGLNYYSTSCISNNPPTNATEMSYDTDPQAKKGNVRNGAVIGPTAITPWLNVYPPGIKEILLYIKEQYKSPVIYITENGYSTNGTEPIEDSVTDAKRVNYYIQHLYHLQQAIKEGVDVRGYFAWTLMDNYEFTSGYTVTFGLYHVDRKDGLKRYPKDSSRWFKNFLRSTNSVA</sequence>
<evidence type="ECO:0000256" key="4">
    <source>
        <dbReference type="SAM" id="Phobius"/>
    </source>
</evidence>
<dbReference type="InterPro" id="IPR033132">
    <property type="entry name" value="GH_1_N_CS"/>
</dbReference>
<evidence type="ECO:0000313" key="6">
    <source>
        <dbReference type="Proteomes" id="UP000316621"/>
    </source>
</evidence>
<dbReference type="GO" id="GO:0008422">
    <property type="term" value="F:beta-glucosidase activity"/>
    <property type="evidence" value="ECO:0007669"/>
    <property type="project" value="TreeGrafter"/>
</dbReference>
<keyword evidence="4" id="KW-0812">Transmembrane</keyword>
<accession>A0A4Y7I746</accession>
<dbReference type="Pfam" id="PF00232">
    <property type="entry name" value="Glyco_hydro_1"/>
    <property type="match status" value="1"/>
</dbReference>
<evidence type="ECO:0008006" key="7">
    <source>
        <dbReference type="Google" id="ProtNLM"/>
    </source>
</evidence>
<dbReference type="InterPro" id="IPR017853">
    <property type="entry name" value="GH"/>
</dbReference>
<organism evidence="5 6">
    <name type="scientific">Papaver somniferum</name>
    <name type="common">Opium poppy</name>
    <dbReference type="NCBI Taxonomy" id="3469"/>
    <lineage>
        <taxon>Eukaryota</taxon>
        <taxon>Viridiplantae</taxon>
        <taxon>Streptophyta</taxon>
        <taxon>Embryophyta</taxon>
        <taxon>Tracheophyta</taxon>
        <taxon>Spermatophyta</taxon>
        <taxon>Magnoliopsida</taxon>
        <taxon>Ranunculales</taxon>
        <taxon>Papaveraceae</taxon>
        <taxon>Papaveroideae</taxon>
        <taxon>Papaver</taxon>
    </lineage>
</organism>
<keyword evidence="4" id="KW-0472">Membrane</keyword>
<dbReference type="SUPFAM" id="SSF51445">
    <property type="entry name" value="(Trans)glycosidases"/>
    <property type="match status" value="1"/>
</dbReference>
<dbReference type="Gene3D" id="3.20.20.80">
    <property type="entry name" value="Glycosidases"/>
    <property type="match status" value="1"/>
</dbReference>